<evidence type="ECO:0000313" key="1">
    <source>
        <dbReference type="EMBL" id="TGL76896.1"/>
    </source>
</evidence>
<dbReference type="Proteomes" id="UP000297567">
    <property type="component" value="Unassembled WGS sequence"/>
</dbReference>
<protein>
    <submittedName>
        <fullName evidence="1">Uncharacterized protein</fullName>
    </submittedName>
</protein>
<dbReference type="RefSeq" id="WP_135640326.1">
    <property type="nucleotide sequence ID" value="NZ_RQGH01000004.1"/>
</dbReference>
<proteinExistence type="predicted"/>
<organism evidence="1 2">
    <name type="scientific">Leptospira jelokensis</name>
    <dbReference type="NCBI Taxonomy" id="2484931"/>
    <lineage>
        <taxon>Bacteria</taxon>
        <taxon>Pseudomonadati</taxon>
        <taxon>Spirochaetota</taxon>
        <taxon>Spirochaetia</taxon>
        <taxon>Leptospirales</taxon>
        <taxon>Leptospiraceae</taxon>
        <taxon>Leptospira</taxon>
    </lineage>
</organism>
<keyword evidence="2" id="KW-1185">Reference proteome</keyword>
<reference evidence="1" key="1">
    <citation type="journal article" date="2019" name="PLoS Negl. Trop. Dis.">
        <title>Revisiting the worldwide diversity of Leptospira species in the environment.</title>
        <authorList>
            <person name="Vincent A.T."/>
            <person name="Schiettekatte O."/>
            <person name="Bourhy P."/>
            <person name="Veyrier F.J."/>
            <person name="Picardeau M."/>
        </authorList>
    </citation>
    <scope>NUCLEOTIDE SEQUENCE [LARGE SCALE GENOMIC DNA]</scope>
    <source>
        <strain evidence="1">201702451</strain>
    </source>
</reference>
<sequence length="172" mass="20171">MITVLKKINTGTYNEFGDFVNRHRSKFNISKDPNKRYLFIVHNEDGESRKIGDEYAGKLPLILGQIQGESYFGMKKPRLRDSNAHILDPNQFESYISKSINGYFGRMFSPERIHPVIVFKAGDNGGIRWDRLHLLDGEILGLFSEKQYFRVISKRNFKSRSWSFSFLELERR</sequence>
<comment type="caution">
    <text evidence="1">The sequence shown here is derived from an EMBL/GenBank/DDBJ whole genome shotgun (WGS) entry which is preliminary data.</text>
</comment>
<accession>A0A4Z1ACC5</accession>
<dbReference type="AlphaFoldDB" id="A0A4Z1ACC5"/>
<gene>
    <name evidence="1" type="ORF">EHQ62_00390</name>
</gene>
<dbReference type="EMBL" id="RQGH01000004">
    <property type="protein sequence ID" value="TGL76896.1"/>
    <property type="molecule type" value="Genomic_DNA"/>
</dbReference>
<evidence type="ECO:0000313" key="2">
    <source>
        <dbReference type="Proteomes" id="UP000297567"/>
    </source>
</evidence>
<name>A0A4Z1ACC5_9LEPT</name>